<evidence type="ECO:0000313" key="2">
    <source>
        <dbReference type="EMBL" id="ALN55713.1"/>
    </source>
</evidence>
<dbReference type="AlphaFoldDB" id="A0A0S2DB92"/>
<gene>
    <name evidence="2" type="ORF">GLE_0355</name>
</gene>
<feature type="compositionally biased region" description="Basic and acidic residues" evidence="1">
    <location>
        <begin position="1"/>
        <end position="11"/>
    </location>
</feature>
<dbReference type="Proteomes" id="UP000061569">
    <property type="component" value="Chromosome"/>
</dbReference>
<feature type="region of interest" description="Disordered" evidence="1">
    <location>
        <begin position="1"/>
        <end position="38"/>
    </location>
</feature>
<evidence type="ECO:0000313" key="3">
    <source>
        <dbReference type="Proteomes" id="UP000061569"/>
    </source>
</evidence>
<proteinExistence type="predicted"/>
<protein>
    <submittedName>
        <fullName evidence="2">Uncharacterized protein</fullName>
    </submittedName>
</protein>
<dbReference type="STRING" id="69.GLE_0355"/>
<name>A0A0S2DB92_LYSEN</name>
<reference evidence="2 3" key="1">
    <citation type="submission" date="2015-11" db="EMBL/GenBank/DDBJ databases">
        <title>Genome sequences of Lysobacter enzymogenes strain C3 and Lysobacter antibioticus ATCC 29479.</title>
        <authorList>
            <person name="Kobayashi D.Y."/>
        </authorList>
    </citation>
    <scope>NUCLEOTIDE SEQUENCE [LARGE SCALE GENOMIC DNA]</scope>
    <source>
        <strain evidence="2 3">C3</strain>
    </source>
</reference>
<dbReference type="PATRIC" id="fig|69.6.peg.352"/>
<dbReference type="EMBL" id="CP013140">
    <property type="protein sequence ID" value="ALN55713.1"/>
    <property type="molecule type" value="Genomic_DNA"/>
</dbReference>
<sequence length="77" mass="8644">MVATQFRRDGVRGNSQQRSGENRANRFKHGGHLPDSPSRFALCGHPDYSPEVAQHYQALTGYGRPVMGVQCNENLRM</sequence>
<evidence type="ECO:0000256" key="1">
    <source>
        <dbReference type="SAM" id="MobiDB-lite"/>
    </source>
</evidence>
<accession>A0A0S2DB92</accession>
<dbReference type="KEGG" id="lez:GLE_0355"/>
<organism evidence="2 3">
    <name type="scientific">Lysobacter enzymogenes</name>
    <dbReference type="NCBI Taxonomy" id="69"/>
    <lineage>
        <taxon>Bacteria</taxon>
        <taxon>Pseudomonadati</taxon>
        <taxon>Pseudomonadota</taxon>
        <taxon>Gammaproteobacteria</taxon>
        <taxon>Lysobacterales</taxon>
        <taxon>Lysobacteraceae</taxon>
        <taxon>Lysobacter</taxon>
    </lineage>
</organism>